<evidence type="ECO:0000256" key="1">
    <source>
        <dbReference type="ARBA" id="ARBA00004613"/>
    </source>
</evidence>
<comment type="caution">
    <text evidence="7">The sequence shown here is derived from an EMBL/GenBank/DDBJ whole genome shotgun (WGS) entry which is preliminary data.</text>
</comment>
<dbReference type="AlphaFoldDB" id="A0A7L1NP40"/>
<dbReference type="OrthoDB" id="10056274at2759"/>
<gene>
    <name evidence="7" type="primary">Muc5ac_1</name>
    <name evidence="7" type="ORF">RHICYA_R15679</name>
</gene>
<comment type="subcellular location">
    <subcellularLocation>
        <location evidence="1">Secreted</location>
    </subcellularLocation>
</comment>
<evidence type="ECO:0000256" key="4">
    <source>
        <dbReference type="ARBA" id="ARBA00023180"/>
    </source>
</evidence>
<dbReference type="Pfam" id="PF13330">
    <property type="entry name" value="Mucin2_WxxW"/>
    <property type="match status" value="1"/>
</dbReference>
<proteinExistence type="predicted"/>
<keyword evidence="2" id="KW-0964">Secreted</keyword>
<evidence type="ECO:0000313" key="7">
    <source>
        <dbReference type="EMBL" id="NXO00098.1"/>
    </source>
</evidence>
<dbReference type="EMBL" id="VXBP01007019">
    <property type="protein sequence ID" value="NXO00098.1"/>
    <property type="molecule type" value="Genomic_DNA"/>
</dbReference>
<dbReference type="Proteomes" id="UP000565785">
    <property type="component" value="Unassembled WGS sequence"/>
</dbReference>
<reference evidence="7 8" key="1">
    <citation type="submission" date="2019-09" db="EMBL/GenBank/DDBJ databases">
        <title>Bird 10,000 Genomes (B10K) Project - Family phase.</title>
        <authorList>
            <person name="Zhang G."/>
        </authorList>
    </citation>
    <scope>NUCLEOTIDE SEQUENCE [LARGE SCALE GENOMIC DNA]</scope>
    <source>
        <strain evidence="7">B10K-DU-002-35</strain>
        <tissue evidence="7">Muscle</tissue>
    </source>
</reference>
<evidence type="ECO:0000259" key="6">
    <source>
        <dbReference type="Pfam" id="PF13330"/>
    </source>
</evidence>
<keyword evidence="4" id="KW-0325">Glycoprotein</keyword>
<sequence length="173" mass="18672">CIWTDWIDVSYPNYSDKNGGDNETFDNILEKDPSWECARVENISCRAEKFPDTPIEDLGQKVECSVDKGLLCKNSDQLIGGIIPMPVCLNYEISVCCTPNTPECLSPVTSTAPPSTTTSRVSRPPTTTRPSSTTSSTLTTTTSVPVTSTRPTSTEGPSTTTSTTQETTTTHPV</sequence>
<feature type="region of interest" description="Disordered" evidence="5">
    <location>
        <begin position="107"/>
        <end position="173"/>
    </location>
</feature>
<dbReference type="InterPro" id="IPR025155">
    <property type="entry name" value="WxxW_domain"/>
</dbReference>
<keyword evidence="8" id="KW-1185">Reference proteome</keyword>
<evidence type="ECO:0000256" key="5">
    <source>
        <dbReference type="SAM" id="MobiDB-lite"/>
    </source>
</evidence>
<evidence type="ECO:0000256" key="3">
    <source>
        <dbReference type="ARBA" id="ARBA00022729"/>
    </source>
</evidence>
<accession>A0A7L1NP40</accession>
<feature type="domain" description="WxxW" evidence="6">
    <location>
        <begin position="3"/>
        <end position="97"/>
    </location>
</feature>
<name>A0A7L1NP40_RHICY</name>
<protein>
    <submittedName>
        <fullName evidence="7">MUC5A protein</fullName>
    </submittedName>
</protein>
<keyword evidence="3" id="KW-0732">Signal</keyword>
<evidence type="ECO:0000313" key="8">
    <source>
        <dbReference type="Proteomes" id="UP000565785"/>
    </source>
</evidence>
<feature type="non-terminal residue" evidence="7">
    <location>
        <position position="1"/>
    </location>
</feature>
<dbReference type="GO" id="GO:0005576">
    <property type="term" value="C:extracellular region"/>
    <property type="evidence" value="ECO:0007669"/>
    <property type="project" value="UniProtKB-SubCell"/>
</dbReference>
<organism evidence="7 8">
    <name type="scientific">Rhinopomastus cyanomelas</name>
    <name type="common">Common scimitarbill</name>
    <dbReference type="NCBI Taxonomy" id="113115"/>
    <lineage>
        <taxon>Eukaryota</taxon>
        <taxon>Metazoa</taxon>
        <taxon>Chordata</taxon>
        <taxon>Craniata</taxon>
        <taxon>Vertebrata</taxon>
        <taxon>Euteleostomi</taxon>
        <taxon>Archelosauria</taxon>
        <taxon>Archosauria</taxon>
        <taxon>Dinosauria</taxon>
        <taxon>Saurischia</taxon>
        <taxon>Theropoda</taxon>
        <taxon>Coelurosauria</taxon>
        <taxon>Aves</taxon>
        <taxon>Neognathae</taxon>
        <taxon>Neoaves</taxon>
        <taxon>Telluraves</taxon>
        <taxon>Coraciimorphae</taxon>
        <taxon>Bucerotiformes</taxon>
        <taxon>Rhinopomastidae</taxon>
        <taxon>Rhinopomastus</taxon>
    </lineage>
</organism>
<evidence type="ECO:0000256" key="2">
    <source>
        <dbReference type="ARBA" id="ARBA00022525"/>
    </source>
</evidence>
<feature type="non-terminal residue" evidence="7">
    <location>
        <position position="173"/>
    </location>
</feature>